<dbReference type="Pfam" id="PF01476">
    <property type="entry name" value="LysM"/>
    <property type="match status" value="1"/>
</dbReference>
<feature type="coiled-coil region" evidence="1">
    <location>
        <begin position="39"/>
        <end position="73"/>
    </location>
</feature>
<dbReference type="InterPro" id="IPR018392">
    <property type="entry name" value="LysM"/>
</dbReference>
<proteinExistence type="predicted"/>
<dbReference type="PANTHER" id="PTHR33734">
    <property type="entry name" value="LYSM DOMAIN-CONTAINING GPI-ANCHORED PROTEIN 2"/>
    <property type="match status" value="1"/>
</dbReference>
<dbReference type="SMART" id="SM00257">
    <property type="entry name" value="LysM"/>
    <property type="match status" value="1"/>
</dbReference>
<dbReference type="SUPFAM" id="SSF54106">
    <property type="entry name" value="LysM domain"/>
    <property type="match status" value="1"/>
</dbReference>
<dbReference type="GO" id="GO:0008932">
    <property type="term" value="F:lytic endotransglycosylase activity"/>
    <property type="evidence" value="ECO:0007669"/>
    <property type="project" value="TreeGrafter"/>
</dbReference>
<dbReference type="InterPro" id="IPR036779">
    <property type="entry name" value="LysM_dom_sf"/>
</dbReference>
<dbReference type="EMBL" id="CP119075">
    <property type="protein sequence ID" value="WED66884.1"/>
    <property type="molecule type" value="Genomic_DNA"/>
</dbReference>
<dbReference type="CDD" id="cd00118">
    <property type="entry name" value="LysM"/>
    <property type="match status" value="1"/>
</dbReference>
<evidence type="ECO:0000313" key="4">
    <source>
        <dbReference type="EMBL" id="WED66884.1"/>
    </source>
</evidence>
<dbReference type="Proteomes" id="UP001218638">
    <property type="component" value="Chromosome"/>
</dbReference>
<organism evidence="4 5">
    <name type="scientific">Synoicihabitans lomoniglobus</name>
    <dbReference type="NCBI Taxonomy" id="2909285"/>
    <lineage>
        <taxon>Bacteria</taxon>
        <taxon>Pseudomonadati</taxon>
        <taxon>Verrucomicrobiota</taxon>
        <taxon>Opitutia</taxon>
        <taxon>Opitutales</taxon>
        <taxon>Opitutaceae</taxon>
        <taxon>Synoicihabitans</taxon>
    </lineage>
</organism>
<dbReference type="Gene3D" id="3.10.350.10">
    <property type="entry name" value="LysM domain"/>
    <property type="match status" value="1"/>
</dbReference>
<dbReference type="KEGG" id="slom:PXH66_08480"/>
<gene>
    <name evidence="4" type="ORF">PXH66_08480</name>
</gene>
<dbReference type="PROSITE" id="PS51782">
    <property type="entry name" value="LYSM"/>
    <property type="match status" value="1"/>
</dbReference>
<dbReference type="RefSeq" id="WP_330929635.1">
    <property type="nucleotide sequence ID" value="NZ_CP119075.1"/>
</dbReference>
<dbReference type="PANTHER" id="PTHR33734:SF22">
    <property type="entry name" value="MEMBRANE-BOUND LYTIC MUREIN TRANSGLYCOSYLASE D"/>
    <property type="match status" value="1"/>
</dbReference>
<evidence type="ECO:0000256" key="1">
    <source>
        <dbReference type="SAM" id="Coils"/>
    </source>
</evidence>
<accession>A0AAF0I4M8</accession>
<feature type="signal peptide" evidence="2">
    <location>
        <begin position="1"/>
        <end position="20"/>
    </location>
</feature>
<keyword evidence="1" id="KW-0175">Coiled coil</keyword>
<dbReference type="AlphaFoldDB" id="A0AAF0I4M8"/>
<evidence type="ECO:0000256" key="2">
    <source>
        <dbReference type="SAM" id="SignalP"/>
    </source>
</evidence>
<evidence type="ECO:0000313" key="5">
    <source>
        <dbReference type="Proteomes" id="UP001218638"/>
    </source>
</evidence>
<sequence>MMKSALIGLLTLVASAPVFAQVQQQQSLGGTVAGLREDVRLLSQRMGSMALRIEQLERENAALMGATDGLETTYATVSQLNDAVAEINQSIRSGDSTTRSQLSAAIQKLAQETNSALDDLAKNLTVRKTISTPTFTDDFPKEGLSYTIQKGDTLSSIASRFKSTIKDIQNANRITDPTKIQVGQTLFIPGGN</sequence>
<feature type="chain" id="PRO_5042139976" evidence="2">
    <location>
        <begin position="21"/>
        <end position="192"/>
    </location>
</feature>
<name>A0AAF0I4M8_9BACT</name>
<keyword evidence="2" id="KW-0732">Signal</keyword>
<keyword evidence="5" id="KW-1185">Reference proteome</keyword>
<feature type="domain" description="LysM" evidence="3">
    <location>
        <begin position="144"/>
        <end position="188"/>
    </location>
</feature>
<reference evidence="4" key="1">
    <citation type="submission" date="2023-03" db="EMBL/GenBank/DDBJ databases">
        <title>Lomoglobus Profundus gen. nov., sp. nov., a novel member of the phylum Verrucomicrobia, isolated from deep-marine sediment of South China Sea.</title>
        <authorList>
            <person name="Ahmad T."/>
            <person name="Ishaq S.E."/>
            <person name="Wang F."/>
        </authorList>
    </citation>
    <scope>NUCLEOTIDE SEQUENCE</scope>
    <source>
        <strain evidence="4">LMO-M01</strain>
    </source>
</reference>
<evidence type="ECO:0000259" key="3">
    <source>
        <dbReference type="PROSITE" id="PS51782"/>
    </source>
</evidence>
<protein>
    <submittedName>
        <fullName evidence="4">LysM peptidoglycan-binding domain-containing protein</fullName>
    </submittedName>
</protein>